<protein>
    <submittedName>
        <fullName evidence="2">ABC transporter C family member 10-like</fullName>
    </submittedName>
</protein>
<evidence type="ECO:0000313" key="2">
    <source>
        <dbReference type="EMBL" id="MBW90529.1"/>
    </source>
</evidence>
<reference evidence="2" key="1">
    <citation type="submission" date="2018-02" db="EMBL/GenBank/DDBJ databases">
        <title>Rhizophora mucronata_Transcriptome.</title>
        <authorList>
            <person name="Meera S.P."/>
            <person name="Sreeshan A."/>
            <person name="Augustine A."/>
        </authorList>
    </citation>
    <scope>NUCLEOTIDE SEQUENCE</scope>
    <source>
        <tissue evidence="2">Leaf</tissue>
    </source>
</reference>
<dbReference type="EMBL" id="GGEC01010048">
    <property type="protein sequence ID" value="MBW90531.1"/>
    <property type="molecule type" value="Transcribed_RNA"/>
</dbReference>
<sequence length="78" mass="8824">MEFRREVEKNPHCLAFEKVVASVVSGVHLVLGGFHHKPSRKISFKDTIVAVVNSCILICWICLWFVPICCCFMGRSVT</sequence>
<organism evidence="2">
    <name type="scientific">Rhizophora mucronata</name>
    <name type="common">Asiatic mangrove</name>
    <dbReference type="NCBI Taxonomy" id="61149"/>
    <lineage>
        <taxon>Eukaryota</taxon>
        <taxon>Viridiplantae</taxon>
        <taxon>Streptophyta</taxon>
        <taxon>Embryophyta</taxon>
        <taxon>Tracheophyta</taxon>
        <taxon>Spermatophyta</taxon>
        <taxon>Magnoliopsida</taxon>
        <taxon>eudicotyledons</taxon>
        <taxon>Gunneridae</taxon>
        <taxon>Pentapetalae</taxon>
        <taxon>rosids</taxon>
        <taxon>fabids</taxon>
        <taxon>Malpighiales</taxon>
        <taxon>Rhizophoraceae</taxon>
        <taxon>Rhizophora</taxon>
    </lineage>
</organism>
<keyword evidence="1" id="KW-0812">Transmembrane</keyword>
<dbReference type="EMBL" id="GGEC01010046">
    <property type="protein sequence ID" value="MBW90529.1"/>
    <property type="molecule type" value="Transcribed_RNA"/>
</dbReference>
<keyword evidence="1" id="KW-1133">Transmembrane helix</keyword>
<dbReference type="AlphaFoldDB" id="A0A2P2JAN9"/>
<name>A0A2P2JAN9_RHIMU</name>
<accession>A0A2P2JAN9</accession>
<feature type="transmembrane region" description="Helical" evidence="1">
    <location>
        <begin position="47"/>
        <end position="66"/>
    </location>
</feature>
<keyword evidence="1" id="KW-0472">Membrane</keyword>
<evidence type="ECO:0000256" key="1">
    <source>
        <dbReference type="SAM" id="Phobius"/>
    </source>
</evidence>
<proteinExistence type="predicted"/>
<dbReference type="EMBL" id="GGEC01010047">
    <property type="protein sequence ID" value="MBW90530.1"/>
    <property type="molecule type" value="Transcribed_RNA"/>
</dbReference>